<feature type="region of interest" description="Disordered" evidence="1">
    <location>
        <begin position="123"/>
        <end position="152"/>
    </location>
</feature>
<evidence type="ECO:0000313" key="3">
    <source>
        <dbReference type="RefSeq" id="XP_021283147.1"/>
    </source>
</evidence>
<name>A0A6J1A7M3_9ROSI</name>
<gene>
    <name evidence="3" type="primary">LOC110415768</name>
</gene>
<feature type="compositionally biased region" description="Gly residues" evidence="1">
    <location>
        <begin position="131"/>
        <end position="146"/>
    </location>
</feature>
<sequence>MDAGNYLEAIAMQVEFEREREKTRVMKESLRDDVVALLEKALEHSMLMGKKEEMLAEIELQEKLIDDFMVFIAAVENNDVEIAQNFDEKTIMDAIVPMLSGDGNSSGNGEGLGGAYGGHNDLDVAIEGTGRDGGGGSKAGGEGGSCNGDRRK</sequence>
<dbReference type="OrthoDB" id="1002512at2759"/>
<dbReference type="Proteomes" id="UP000504621">
    <property type="component" value="Unplaced"/>
</dbReference>
<evidence type="ECO:0000313" key="2">
    <source>
        <dbReference type="Proteomes" id="UP000504621"/>
    </source>
</evidence>
<evidence type="ECO:0000256" key="1">
    <source>
        <dbReference type="SAM" id="MobiDB-lite"/>
    </source>
</evidence>
<proteinExistence type="predicted"/>
<dbReference type="RefSeq" id="XP_021283147.1">
    <property type="nucleotide sequence ID" value="XM_021427472.1"/>
</dbReference>
<dbReference type="GeneID" id="110415768"/>
<organism evidence="2 3">
    <name type="scientific">Herrania umbratica</name>
    <dbReference type="NCBI Taxonomy" id="108875"/>
    <lineage>
        <taxon>Eukaryota</taxon>
        <taxon>Viridiplantae</taxon>
        <taxon>Streptophyta</taxon>
        <taxon>Embryophyta</taxon>
        <taxon>Tracheophyta</taxon>
        <taxon>Spermatophyta</taxon>
        <taxon>Magnoliopsida</taxon>
        <taxon>eudicotyledons</taxon>
        <taxon>Gunneridae</taxon>
        <taxon>Pentapetalae</taxon>
        <taxon>rosids</taxon>
        <taxon>malvids</taxon>
        <taxon>Malvales</taxon>
        <taxon>Malvaceae</taxon>
        <taxon>Byttnerioideae</taxon>
        <taxon>Herrania</taxon>
    </lineage>
</organism>
<accession>A0A6J1A7M3</accession>
<protein>
    <submittedName>
        <fullName evidence="3">Uncharacterized protein LOC110415768</fullName>
    </submittedName>
</protein>
<dbReference type="AlphaFoldDB" id="A0A6J1A7M3"/>
<keyword evidence="2" id="KW-1185">Reference proteome</keyword>
<reference evidence="3" key="1">
    <citation type="submission" date="2025-08" db="UniProtKB">
        <authorList>
            <consortium name="RefSeq"/>
        </authorList>
    </citation>
    <scope>IDENTIFICATION</scope>
    <source>
        <tissue evidence="3">Leaf</tissue>
    </source>
</reference>